<dbReference type="GO" id="GO:0022857">
    <property type="term" value="F:transmembrane transporter activity"/>
    <property type="evidence" value="ECO:0007669"/>
    <property type="project" value="InterPro"/>
</dbReference>
<keyword evidence="3" id="KW-0813">Transport</keyword>
<evidence type="ECO:0000256" key="1">
    <source>
        <dbReference type="ARBA" id="ARBA00004651"/>
    </source>
</evidence>
<feature type="transmembrane region" description="Helical" evidence="8">
    <location>
        <begin position="229"/>
        <end position="250"/>
    </location>
</feature>
<dbReference type="PRINTS" id="PR01035">
    <property type="entry name" value="TCRTETA"/>
</dbReference>
<dbReference type="CDD" id="cd17325">
    <property type="entry name" value="MFS_MdtG_SLC18_like"/>
    <property type="match status" value="1"/>
</dbReference>
<comment type="caution">
    <text evidence="10">The sequence shown here is derived from an EMBL/GenBank/DDBJ whole genome shotgun (WGS) entry which is preliminary data.</text>
</comment>
<keyword evidence="5 8" id="KW-1133">Transmembrane helix</keyword>
<dbReference type="Proteomes" id="UP001141650">
    <property type="component" value="Unassembled WGS sequence"/>
</dbReference>
<dbReference type="InterPro" id="IPR005829">
    <property type="entry name" value="Sugar_transporter_CS"/>
</dbReference>
<proteinExistence type="inferred from homology"/>
<evidence type="ECO:0000256" key="4">
    <source>
        <dbReference type="ARBA" id="ARBA00022692"/>
    </source>
</evidence>
<dbReference type="PANTHER" id="PTHR23506:SF23">
    <property type="entry name" value="GH10249P"/>
    <property type="match status" value="1"/>
</dbReference>
<reference evidence="11 12" key="1">
    <citation type="submission" date="2017-02" db="EMBL/GenBank/DDBJ databases">
        <title>The new phylogeny of genus Mycobacterium.</title>
        <authorList>
            <person name="Tortoli E."/>
            <person name="Trovato A."/>
            <person name="Cirillo D.M."/>
        </authorList>
    </citation>
    <scope>NUCLEOTIDE SEQUENCE [LARGE SCALE GENOMIC DNA]</scope>
    <source>
        <strain evidence="11 12">DSM 45230</strain>
    </source>
</reference>
<evidence type="ECO:0000256" key="5">
    <source>
        <dbReference type="ARBA" id="ARBA00022989"/>
    </source>
</evidence>
<reference evidence="10" key="2">
    <citation type="submission" date="2020-07" db="EMBL/GenBank/DDBJ databases">
        <authorList>
            <person name="Pettersson B.M.F."/>
            <person name="Behra P.R.K."/>
            <person name="Ramesh M."/>
            <person name="Das S."/>
            <person name="Dasgupta S."/>
            <person name="Kirsebom L.A."/>
        </authorList>
    </citation>
    <scope>NUCLEOTIDE SEQUENCE</scope>
    <source>
        <strain evidence="10">CCUG 55640</strain>
    </source>
</reference>
<feature type="transmembrane region" description="Helical" evidence="8">
    <location>
        <begin position="58"/>
        <end position="79"/>
    </location>
</feature>
<evidence type="ECO:0000313" key="11">
    <source>
        <dbReference type="EMBL" id="OQZ92463.1"/>
    </source>
</evidence>
<dbReference type="SUPFAM" id="SSF103473">
    <property type="entry name" value="MFS general substrate transporter"/>
    <property type="match status" value="1"/>
</dbReference>
<comment type="subcellular location">
    <subcellularLocation>
        <location evidence="1">Cell membrane</location>
        <topology evidence="1">Multi-pass membrane protein</topology>
    </subcellularLocation>
</comment>
<dbReference type="AlphaFoldDB" id="A0AA42BZP1"/>
<feature type="transmembrane region" description="Helical" evidence="8">
    <location>
        <begin position="271"/>
        <end position="297"/>
    </location>
</feature>
<dbReference type="PANTHER" id="PTHR23506">
    <property type="entry name" value="GH10249P"/>
    <property type="match status" value="1"/>
</dbReference>
<dbReference type="EMBL" id="MVHD01000005">
    <property type="protein sequence ID" value="OQZ92463.1"/>
    <property type="molecule type" value="Genomic_DNA"/>
</dbReference>
<feature type="transmembrane region" description="Helical" evidence="8">
    <location>
        <begin position="146"/>
        <end position="164"/>
    </location>
</feature>
<evidence type="ECO:0000256" key="6">
    <source>
        <dbReference type="ARBA" id="ARBA00023136"/>
    </source>
</evidence>
<evidence type="ECO:0000256" key="2">
    <source>
        <dbReference type="ARBA" id="ARBA00007520"/>
    </source>
</evidence>
<keyword evidence="4 8" id="KW-0812">Transmembrane</keyword>
<feature type="transmembrane region" description="Helical" evidence="8">
    <location>
        <begin position="116"/>
        <end position="140"/>
    </location>
</feature>
<dbReference type="Gene3D" id="1.20.1250.20">
    <property type="entry name" value="MFS general substrate transporter like domains"/>
    <property type="match status" value="2"/>
</dbReference>
<feature type="transmembrane region" description="Helical" evidence="8">
    <location>
        <begin position="195"/>
        <end position="217"/>
    </location>
</feature>
<evidence type="ECO:0000259" key="9">
    <source>
        <dbReference type="PROSITE" id="PS50850"/>
    </source>
</evidence>
<reference evidence="10" key="3">
    <citation type="journal article" date="2022" name="BMC Genomics">
        <title>Comparative genome analysis of mycobacteria focusing on tRNA and non-coding RNA.</title>
        <authorList>
            <person name="Behra P.R.K."/>
            <person name="Pettersson B.M.F."/>
            <person name="Ramesh M."/>
            <person name="Das S."/>
            <person name="Dasgupta S."/>
            <person name="Kirsebom L.A."/>
        </authorList>
    </citation>
    <scope>NUCLEOTIDE SEQUENCE</scope>
    <source>
        <strain evidence="10">CCUG 55640</strain>
    </source>
</reference>
<dbReference type="Proteomes" id="UP000192319">
    <property type="component" value="Unassembled WGS sequence"/>
</dbReference>
<evidence type="ECO:0000313" key="10">
    <source>
        <dbReference type="EMBL" id="MCV7379359.1"/>
    </source>
</evidence>
<organism evidence="10 13">
    <name type="scientific">Mycobacterium alsense</name>
    <dbReference type="NCBI Taxonomy" id="324058"/>
    <lineage>
        <taxon>Bacteria</taxon>
        <taxon>Bacillati</taxon>
        <taxon>Actinomycetota</taxon>
        <taxon>Actinomycetes</taxon>
        <taxon>Mycobacteriales</taxon>
        <taxon>Mycobacteriaceae</taxon>
        <taxon>Mycobacterium</taxon>
    </lineage>
</organism>
<evidence type="ECO:0000313" key="13">
    <source>
        <dbReference type="Proteomes" id="UP001141650"/>
    </source>
</evidence>
<dbReference type="InterPro" id="IPR050930">
    <property type="entry name" value="MFS_Vesicular_Transporter"/>
</dbReference>
<dbReference type="EMBL" id="JACKVH010000012">
    <property type="protein sequence ID" value="MCV7379359.1"/>
    <property type="molecule type" value="Genomic_DNA"/>
</dbReference>
<dbReference type="PROSITE" id="PS00216">
    <property type="entry name" value="SUGAR_TRANSPORT_1"/>
    <property type="match status" value="1"/>
</dbReference>
<evidence type="ECO:0000313" key="12">
    <source>
        <dbReference type="Proteomes" id="UP000192319"/>
    </source>
</evidence>
<dbReference type="PROSITE" id="PS50850">
    <property type="entry name" value="MFS"/>
    <property type="match status" value="1"/>
</dbReference>
<dbReference type="InterPro" id="IPR020846">
    <property type="entry name" value="MFS_dom"/>
</dbReference>
<feature type="transmembrane region" description="Helical" evidence="8">
    <location>
        <begin position="85"/>
        <end position="104"/>
    </location>
</feature>
<dbReference type="InterPro" id="IPR011701">
    <property type="entry name" value="MFS"/>
</dbReference>
<comment type="similarity">
    <text evidence="2">Belongs to the major facilitator superfamily. TCR/Tet family.</text>
</comment>
<gene>
    <name evidence="11" type="ORF">BST11_05190</name>
    <name evidence="10" type="ORF">H7K38_11935</name>
</gene>
<evidence type="ECO:0000256" key="7">
    <source>
        <dbReference type="SAM" id="MobiDB-lite"/>
    </source>
</evidence>
<feature type="transmembrane region" description="Helical" evidence="8">
    <location>
        <begin position="343"/>
        <end position="364"/>
    </location>
</feature>
<dbReference type="GO" id="GO:0005886">
    <property type="term" value="C:plasma membrane"/>
    <property type="evidence" value="ECO:0007669"/>
    <property type="project" value="UniProtKB-SubCell"/>
</dbReference>
<name>A0AA42BZP1_9MYCO</name>
<feature type="transmembrane region" description="Helical" evidence="8">
    <location>
        <begin position="20"/>
        <end position="37"/>
    </location>
</feature>
<feature type="region of interest" description="Disordered" evidence="7">
    <location>
        <begin position="374"/>
        <end position="394"/>
    </location>
</feature>
<evidence type="ECO:0000256" key="8">
    <source>
        <dbReference type="SAM" id="Phobius"/>
    </source>
</evidence>
<dbReference type="InterPro" id="IPR036259">
    <property type="entry name" value="MFS_trans_sf"/>
</dbReference>
<sequence>MIALGYGVVSPVLPSFARTFGVSIGAATFVITIFSLARLCFAPASGQLVRRFGERPTYLYGLLVVALSTAACAFAHSYWQLLVFRALNGVGSTMFFVSAFGLMIRISPPDARGEVAGLFTTSFLLGAIGGPVVGSLTAGWGLGAPFIVYGVVLLGMVVVLYYSLRDSELTAPGHVTRTAVTMREALRHRAYRSALLSNFATGWSVFGLRISLVPLFVSDVMGRGVGITGLILATFAAGNALAVIPSGYVSDRVGRRRLLMVGQATSGMATIWLGAVSSLPVFLVVACVTGATAGIFMSPLQAAAADILGSEARAGSPVAAVQMMSDVGAIVGSVAVGQIAGHLTFGLGFVVSGVVLLVAAAGWARAPETRVSLEPGAEGLPPQEDVELSGDQQL</sequence>
<keyword evidence="6 8" id="KW-0472">Membrane</keyword>
<accession>A0AA42BZP1</accession>
<evidence type="ECO:0000256" key="3">
    <source>
        <dbReference type="ARBA" id="ARBA00022448"/>
    </source>
</evidence>
<feature type="domain" description="Major facilitator superfamily (MFS) profile" evidence="9">
    <location>
        <begin position="1"/>
        <end position="370"/>
    </location>
</feature>
<dbReference type="Pfam" id="PF07690">
    <property type="entry name" value="MFS_1"/>
    <property type="match status" value="1"/>
</dbReference>
<keyword evidence="12" id="KW-1185">Reference proteome</keyword>
<dbReference type="InterPro" id="IPR001958">
    <property type="entry name" value="Tet-R_TetA/multi-R_MdtG-like"/>
</dbReference>
<protein>
    <submittedName>
        <fullName evidence="10">MFS transporter</fullName>
    </submittedName>
</protein>